<dbReference type="Proteomes" id="UP000315648">
    <property type="component" value="Unassembled WGS sequence"/>
</dbReference>
<keyword evidence="1" id="KW-0175">Coiled coil</keyword>
<accession>A0A556QSL2</accession>
<reference evidence="3 4" key="1">
    <citation type="submission" date="2019-07" db="EMBL/GenBank/DDBJ databases">
        <title>Description of 53C-WASEF.</title>
        <authorList>
            <person name="Pitt A."/>
            <person name="Hahn M.W."/>
        </authorList>
    </citation>
    <scope>NUCLEOTIDE SEQUENCE [LARGE SCALE GENOMIC DNA]</scope>
    <source>
        <strain evidence="3 4">53C-WASEF</strain>
    </source>
</reference>
<feature type="signal peptide" evidence="2">
    <location>
        <begin position="1"/>
        <end position="27"/>
    </location>
</feature>
<dbReference type="RefSeq" id="WP_144230167.1">
    <property type="nucleotide sequence ID" value="NZ_CBCRVV010000012.1"/>
</dbReference>
<protein>
    <recommendedName>
        <fullName evidence="5">TerB family tellurite resistance protein</fullName>
    </recommendedName>
</protein>
<gene>
    <name evidence="3" type="ORF">FPL22_10170</name>
</gene>
<keyword evidence="4" id="KW-1185">Reference proteome</keyword>
<evidence type="ECO:0000256" key="2">
    <source>
        <dbReference type="SAM" id="SignalP"/>
    </source>
</evidence>
<sequence length="257" mass="28726">MKFFSHPRLALGFVFVCVCLGAPLSRAADSDEQILANFQVESARLKREVHEAGEDMAKVADLQKQMQALIKEVMGKVSPKSRTAFEVSLQVINPLMDGGIVYTEALQKYMDASGFDYTSATSTKIIDRRLEELAKLEKLNEGLLKRAISLETDIEAVLKASKMSAGEQASFLKGFQSSMNGRIGAMRAVRTLDARLYVEVRGIYGQLREQLGKWAVKEDVLTFEDDAQATIYNSRIERINVIAERQEVAQRRALDVK</sequence>
<feature type="coiled-coil region" evidence="1">
    <location>
        <begin position="126"/>
        <end position="153"/>
    </location>
</feature>
<proteinExistence type="predicted"/>
<comment type="caution">
    <text evidence="3">The sequence shown here is derived from an EMBL/GenBank/DDBJ whole genome shotgun (WGS) entry which is preliminary data.</text>
</comment>
<evidence type="ECO:0000313" key="4">
    <source>
        <dbReference type="Proteomes" id="UP000315648"/>
    </source>
</evidence>
<name>A0A556QSL2_9BACT</name>
<evidence type="ECO:0008006" key="5">
    <source>
        <dbReference type="Google" id="ProtNLM"/>
    </source>
</evidence>
<evidence type="ECO:0000313" key="3">
    <source>
        <dbReference type="EMBL" id="TSJ79626.1"/>
    </source>
</evidence>
<organism evidence="3 4">
    <name type="scientific">Rariglobus hedericola</name>
    <dbReference type="NCBI Taxonomy" id="2597822"/>
    <lineage>
        <taxon>Bacteria</taxon>
        <taxon>Pseudomonadati</taxon>
        <taxon>Verrucomicrobiota</taxon>
        <taxon>Opitutia</taxon>
        <taxon>Opitutales</taxon>
        <taxon>Opitutaceae</taxon>
        <taxon>Rariglobus</taxon>
    </lineage>
</organism>
<dbReference type="EMBL" id="VMBG01000001">
    <property type="protein sequence ID" value="TSJ79626.1"/>
    <property type="molecule type" value="Genomic_DNA"/>
</dbReference>
<evidence type="ECO:0000256" key="1">
    <source>
        <dbReference type="SAM" id="Coils"/>
    </source>
</evidence>
<keyword evidence="2" id="KW-0732">Signal</keyword>
<dbReference type="AlphaFoldDB" id="A0A556QSL2"/>
<feature type="chain" id="PRO_5021792487" description="TerB family tellurite resistance protein" evidence="2">
    <location>
        <begin position="28"/>
        <end position="257"/>
    </location>
</feature>